<dbReference type="Pfam" id="PF13881">
    <property type="entry name" value="Rad60-SLD_2"/>
    <property type="match status" value="1"/>
</dbReference>
<sequence length="119" mass="12879">MAEGDEQLELKFRIFDGTDIGHGSYSSSTTIANLKQRLLSEWPQDKSVVPKSVSDMKLIHAGKVLDNGKTLAESRANVGDLPSGVITMHVVVQPAVVKKKTGKNQTDKEKQGPCSCTIL</sequence>
<keyword evidence="8" id="KW-0636">Prenylation</keyword>
<keyword evidence="7" id="KW-0449">Lipoprotein</keyword>
<gene>
    <name evidence="12" type="ORF">STAS_09090</name>
</gene>
<keyword evidence="6" id="KW-0564">Palmitate</keyword>
<comment type="caution">
    <text evidence="12">The sequence shown here is derived from an EMBL/GenBank/DDBJ whole genome shotgun (WGS) entry which is preliminary data.</text>
</comment>
<dbReference type="CDD" id="cd01814">
    <property type="entry name" value="Ubl_MUBs_plant"/>
    <property type="match status" value="1"/>
</dbReference>
<organism evidence="12 13">
    <name type="scientific">Striga asiatica</name>
    <name type="common">Asiatic witchweed</name>
    <name type="synonym">Buchnera asiatica</name>
    <dbReference type="NCBI Taxonomy" id="4170"/>
    <lineage>
        <taxon>Eukaryota</taxon>
        <taxon>Viridiplantae</taxon>
        <taxon>Streptophyta</taxon>
        <taxon>Embryophyta</taxon>
        <taxon>Tracheophyta</taxon>
        <taxon>Spermatophyta</taxon>
        <taxon>Magnoliopsida</taxon>
        <taxon>eudicotyledons</taxon>
        <taxon>Gunneridae</taxon>
        <taxon>Pentapetalae</taxon>
        <taxon>asterids</taxon>
        <taxon>lamiids</taxon>
        <taxon>Lamiales</taxon>
        <taxon>Orobanchaceae</taxon>
        <taxon>Buchnereae</taxon>
        <taxon>Striga</taxon>
    </lineage>
</organism>
<dbReference type="Proteomes" id="UP000325081">
    <property type="component" value="Unassembled WGS sequence"/>
</dbReference>
<dbReference type="PIRSF" id="PIRSF032572">
    <property type="entry name" value="MUB"/>
    <property type="match status" value="1"/>
</dbReference>
<dbReference type="PROSITE" id="PS50053">
    <property type="entry name" value="UBIQUITIN_2"/>
    <property type="match status" value="1"/>
</dbReference>
<evidence type="ECO:0000256" key="5">
    <source>
        <dbReference type="ARBA" id="ARBA00023136"/>
    </source>
</evidence>
<dbReference type="EMBL" id="BKCP01004650">
    <property type="protein sequence ID" value="GER32994.1"/>
    <property type="molecule type" value="Genomic_DNA"/>
</dbReference>
<keyword evidence="13" id="KW-1185">Reference proteome</keyword>
<evidence type="ECO:0000256" key="6">
    <source>
        <dbReference type="ARBA" id="ARBA00023139"/>
    </source>
</evidence>
<evidence type="ECO:0000256" key="10">
    <source>
        <dbReference type="SAM" id="MobiDB-lite"/>
    </source>
</evidence>
<reference evidence="13" key="1">
    <citation type="journal article" date="2019" name="Curr. Biol.">
        <title>Genome Sequence of Striga asiatica Provides Insight into the Evolution of Plant Parasitism.</title>
        <authorList>
            <person name="Yoshida S."/>
            <person name="Kim S."/>
            <person name="Wafula E.K."/>
            <person name="Tanskanen J."/>
            <person name="Kim Y.M."/>
            <person name="Honaas L."/>
            <person name="Yang Z."/>
            <person name="Spallek T."/>
            <person name="Conn C.E."/>
            <person name="Ichihashi Y."/>
            <person name="Cheong K."/>
            <person name="Cui S."/>
            <person name="Der J.P."/>
            <person name="Gundlach H."/>
            <person name="Jiao Y."/>
            <person name="Hori C."/>
            <person name="Ishida J.K."/>
            <person name="Kasahara H."/>
            <person name="Kiba T."/>
            <person name="Kim M.S."/>
            <person name="Koo N."/>
            <person name="Laohavisit A."/>
            <person name="Lee Y.H."/>
            <person name="Lumba S."/>
            <person name="McCourt P."/>
            <person name="Mortimer J.C."/>
            <person name="Mutuku J.M."/>
            <person name="Nomura T."/>
            <person name="Sasaki-Sekimoto Y."/>
            <person name="Seto Y."/>
            <person name="Wang Y."/>
            <person name="Wakatake T."/>
            <person name="Sakakibara H."/>
            <person name="Demura T."/>
            <person name="Yamaguchi S."/>
            <person name="Yoneyama K."/>
            <person name="Manabe R.I."/>
            <person name="Nelson D.C."/>
            <person name="Schulman A.H."/>
            <person name="Timko M.P."/>
            <person name="dePamphilis C.W."/>
            <person name="Choi D."/>
            <person name="Shirasu K."/>
        </authorList>
    </citation>
    <scope>NUCLEOTIDE SEQUENCE [LARGE SCALE GENOMIC DNA]</scope>
    <source>
        <strain evidence="13">cv. UVA1</strain>
    </source>
</reference>
<comment type="subcellular location">
    <subcellularLocation>
        <location evidence="2">Cell membrane</location>
        <topology evidence="2">Lipid-anchor</topology>
    </subcellularLocation>
</comment>
<comment type="function">
    <text evidence="1 9">May serve as docking site to facilitate the association of other proteins to the plasma membrane.</text>
</comment>
<dbReference type="GO" id="GO:0005886">
    <property type="term" value="C:plasma membrane"/>
    <property type="evidence" value="ECO:0007669"/>
    <property type="project" value="UniProtKB-SubCell"/>
</dbReference>
<dbReference type="OrthoDB" id="1043111at2759"/>
<evidence type="ECO:0000256" key="2">
    <source>
        <dbReference type="ARBA" id="ARBA00004193"/>
    </source>
</evidence>
<evidence type="ECO:0000256" key="8">
    <source>
        <dbReference type="ARBA" id="ARBA00023289"/>
    </source>
</evidence>
<dbReference type="InterPro" id="IPR039540">
    <property type="entry name" value="UBL3-like_ubiquitin_dom"/>
</dbReference>
<evidence type="ECO:0000256" key="3">
    <source>
        <dbReference type="ARBA" id="ARBA00022475"/>
    </source>
</evidence>
<name>A0A5A7PJT6_STRAF</name>
<evidence type="ECO:0000256" key="9">
    <source>
        <dbReference type="PIRNR" id="PIRNR032572"/>
    </source>
</evidence>
<accession>A0A5A7PJT6</accession>
<evidence type="ECO:0000259" key="11">
    <source>
        <dbReference type="PROSITE" id="PS50053"/>
    </source>
</evidence>
<dbReference type="AlphaFoldDB" id="A0A5A7PJT6"/>
<dbReference type="SUPFAM" id="SSF54236">
    <property type="entry name" value="Ubiquitin-like"/>
    <property type="match status" value="1"/>
</dbReference>
<dbReference type="PANTHER" id="PTHR13169">
    <property type="entry name" value="UBIQUITIN-LIKE PROTEIN 3 HCG-1 PROTEIN"/>
    <property type="match status" value="1"/>
</dbReference>
<evidence type="ECO:0000256" key="4">
    <source>
        <dbReference type="ARBA" id="ARBA00022481"/>
    </source>
</evidence>
<keyword evidence="4" id="KW-0488">Methylation</keyword>
<dbReference type="InterPro" id="IPR040015">
    <property type="entry name" value="UBL3-like"/>
</dbReference>
<dbReference type="InterPro" id="IPR029071">
    <property type="entry name" value="Ubiquitin-like_domsf"/>
</dbReference>
<evidence type="ECO:0000313" key="12">
    <source>
        <dbReference type="EMBL" id="GER32994.1"/>
    </source>
</evidence>
<dbReference type="InterPro" id="IPR000626">
    <property type="entry name" value="Ubiquitin-like_dom"/>
</dbReference>
<proteinExistence type="predicted"/>
<evidence type="ECO:0000256" key="7">
    <source>
        <dbReference type="ARBA" id="ARBA00023288"/>
    </source>
</evidence>
<evidence type="ECO:0000313" key="13">
    <source>
        <dbReference type="Proteomes" id="UP000325081"/>
    </source>
</evidence>
<keyword evidence="3 9" id="KW-1003">Cell membrane</keyword>
<feature type="domain" description="Ubiquitin-like" evidence="11">
    <location>
        <begin position="8"/>
        <end position="73"/>
    </location>
</feature>
<evidence type="ECO:0000256" key="1">
    <source>
        <dbReference type="ARBA" id="ARBA00002929"/>
    </source>
</evidence>
<feature type="region of interest" description="Disordered" evidence="10">
    <location>
        <begin position="100"/>
        <end position="119"/>
    </location>
</feature>
<dbReference type="PANTHER" id="PTHR13169:SF12">
    <property type="entry name" value="MEMBRANE-ANCHORED UBIQUITIN-FOLD PROTEIN"/>
    <property type="match status" value="1"/>
</dbReference>
<keyword evidence="5 9" id="KW-0472">Membrane</keyword>
<protein>
    <recommendedName>
        <fullName evidence="9">Membrane-anchored ubiquitin-fold protein</fullName>
    </recommendedName>
</protein>
<dbReference type="Gene3D" id="3.10.20.90">
    <property type="entry name" value="Phosphatidylinositol 3-kinase Catalytic Subunit, Chain A, domain 1"/>
    <property type="match status" value="1"/>
</dbReference>
<dbReference type="InterPro" id="IPR017000">
    <property type="entry name" value="MUB"/>
</dbReference>